<dbReference type="PANTHER" id="PTHR10434:SF11">
    <property type="entry name" value="1-ACYL-SN-GLYCEROL-3-PHOSPHATE ACYLTRANSFERASE"/>
    <property type="match status" value="1"/>
</dbReference>
<dbReference type="GO" id="GO:0006654">
    <property type="term" value="P:phosphatidic acid biosynthetic process"/>
    <property type="evidence" value="ECO:0007669"/>
    <property type="project" value="TreeGrafter"/>
</dbReference>
<comment type="pathway">
    <text evidence="1">Phospholipid metabolism; CDP-diacylglycerol biosynthesis; CDP-diacylglycerol from sn-glycerol 3-phosphate: step 2/3.</text>
</comment>
<feature type="transmembrane region" description="Helical" evidence="5">
    <location>
        <begin position="29"/>
        <end position="55"/>
    </location>
</feature>
<keyword evidence="4 8" id="KW-0012">Acyltransferase</keyword>
<dbReference type="PANTHER" id="PTHR10434">
    <property type="entry name" value="1-ACYL-SN-GLYCEROL-3-PHOSPHATE ACYLTRANSFERASE"/>
    <property type="match status" value="1"/>
</dbReference>
<evidence type="ECO:0000256" key="4">
    <source>
        <dbReference type="ARBA" id="ARBA00023315"/>
    </source>
</evidence>
<evidence type="ECO:0000313" key="8">
    <source>
        <dbReference type="RefSeq" id="XP_050553294.1"/>
    </source>
</evidence>
<feature type="transmembrane region" description="Helical" evidence="5">
    <location>
        <begin position="128"/>
        <end position="146"/>
    </location>
</feature>
<dbReference type="CDD" id="cd07989">
    <property type="entry name" value="LPLAT_AGPAT-like"/>
    <property type="match status" value="1"/>
</dbReference>
<dbReference type="GeneID" id="118262431"/>
<dbReference type="GO" id="GO:0003841">
    <property type="term" value="F:1-acylglycerol-3-phosphate O-acyltransferase activity"/>
    <property type="evidence" value="ECO:0007669"/>
    <property type="project" value="UniProtKB-EC"/>
</dbReference>
<dbReference type="SMART" id="SM00563">
    <property type="entry name" value="PlsC"/>
    <property type="match status" value="1"/>
</dbReference>
<dbReference type="EC" id="2.3.1.51" evidence="2"/>
<evidence type="ECO:0000256" key="3">
    <source>
        <dbReference type="ARBA" id="ARBA00022679"/>
    </source>
</evidence>
<evidence type="ECO:0000259" key="6">
    <source>
        <dbReference type="SMART" id="SM00563"/>
    </source>
</evidence>
<keyword evidence="3" id="KW-0808">Transferase</keyword>
<gene>
    <name evidence="8" type="primary">LOC118262431</name>
</gene>
<evidence type="ECO:0000256" key="2">
    <source>
        <dbReference type="ARBA" id="ARBA00013211"/>
    </source>
</evidence>
<dbReference type="GO" id="GO:0005783">
    <property type="term" value="C:endoplasmic reticulum"/>
    <property type="evidence" value="ECO:0007669"/>
    <property type="project" value="TreeGrafter"/>
</dbReference>
<dbReference type="RefSeq" id="XP_050553294.1">
    <property type="nucleotide sequence ID" value="XM_050697337.1"/>
</dbReference>
<dbReference type="InterPro" id="IPR002123">
    <property type="entry name" value="Plipid/glycerol_acylTrfase"/>
</dbReference>
<dbReference type="SUPFAM" id="SSF69593">
    <property type="entry name" value="Glycerol-3-phosphate (1)-acyltransferase"/>
    <property type="match status" value="1"/>
</dbReference>
<accession>A0A9R0EW56</accession>
<keyword evidence="5" id="KW-0472">Membrane</keyword>
<keyword evidence="5" id="KW-0812">Transmembrane</keyword>
<keyword evidence="7" id="KW-1185">Reference proteome</keyword>
<dbReference type="AlphaFoldDB" id="A0A9R0EW56"/>
<proteinExistence type="predicted"/>
<keyword evidence="5" id="KW-1133">Transmembrane helix</keyword>
<name>A0A9R0EW56_SPOFR</name>
<protein>
    <recommendedName>
        <fullName evidence="2">1-acylglycerol-3-phosphate O-acyltransferase</fullName>
        <ecNumber evidence="2">2.3.1.51</ecNumber>
    </recommendedName>
</protein>
<evidence type="ECO:0000256" key="1">
    <source>
        <dbReference type="ARBA" id="ARBA00004728"/>
    </source>
</evidence>
<evidence type="ECO:0000313" key="7">
    <source>
        <dbReference type="Proteomes" id="UP000829999"/>
    </source>
</evidence>
<evidence type="ECO:0000256" key="5">
    <source>
        <dbReference type="SAM" id="Phobius"/>
    </source>
</evidence>
<feature type="domain" description="Phospholipid/glycerol acyltransferase" evidence="6">
    <location>
        <begin position="95"/>
        <end position="211"/>
    </location>
</feature>
<dbReference type="Pfam" id="PF01553">
    <property type="entry name" value="Acyltransferase"/>
    <property type="match status" value="1"/>
</dbReference>
<dbReference type="Proteomes" id="UP000829999">
    <property type="component" value="Chromosome 12"/>
</dbReference>
<sequence>MWYQIILFTTVCVFTYVLKKLHATGPNKFKFYFNFCIFYFLTSVLAAVIWPYFLLSPKNVRNAKIAVRLLKHVTKLYDLEWHLRDGEILAEDRGAVIISNHQSSLDILGMFNIWDVVDKLAAIAKKELFYIWPFGLSAYLAGVVFIDRSNAKGAYKQLKMTSEVMVKNKPRHTPTYGPSTVLRRNKIEEQRSCTVGSSRLHLRLSACLDFLKLSSLGTSPITREQSTVLVDWCPDSKTDPGEELSGLRDRKIFIDIKHTTINCRRVLRILEKLHVTIIISGLQQKS</sequence>
<organism evidence="7 8">
    <name type="scientific">Spodoptera frugiperda</name>
    <name type="common">Fall armyworm</name>
    <dbReference type="NCBI Taxonomy" id="7108"/>
    <lineage>
        <taxon>Eukaryota</taxon>
        <taxon>Metazoa</taxon>
        <taxon>Ecdysozoa</taxon>
        <taxon>Arthropoda</taxon>
        <taxon>Hexapoda</taxon>
        <taxon>Insecta</taxon>
        <taxon>Pterygota</taxon>
        <taxon>Neoptera</taxon>
        <taxon>Endopterygota</taxon>
        <taxon>Lepidoptera</taxon>
        <taxon>Glossata</taxon>
        <taxon>Ditrysia</taxon>
        <taxon>Noctuoidea</taxon>
        <taxon>Noctuidae</taxon>
        <taxon>Amphipyrinae</taxon>
        <taxon>Spodoptera</taxon>
    </lineage>
</organism>
<reference evidence="8" key="1">
    <citation type="submission" date="2025-08" db="UniProtKB">
        <authorList>
            <consortium name="RefSeq"/>
        </authorList>
    </citation>
    <scope>IDENTIFICATION</scope>
    <source>
        <tissue evidence="8">Whole larval tissue</tissue>
    </source>
</reference>